<accession>A0A401T3W1</accession>
<keyword evidence="3" id="KW-1185">Reference proteome</keyword>
<sequence>MFERGPSIVKDRSEWSVLIGWFQRRIPGGECLILSAGEELERSSFWARQRLLVFAQDVRCPLGCMIPKQCQSKPESGGGGGGWGGGLGEE</sequence>
<name>A0A401T3W1_CHIPU</name>
<evidence type="ECO:0000313" key="3">
    <source>
        <dbReference type="Proteomes" id="UP000287033"/>
    </source>
</evidence>
<evidence type="ECO:0000313" key="2">
    <source>
        <dbReference type="EMBL" id="GCC37341.1"/>
    </source>
</evidence>
<evidence type="ECO:0000256" key="1">
    <source>
        <dbReference type="SAM" id="MobiDB-lite"/>
    </source>
</evidence>
<comment type="caution">
    <text evidence="2">The sequence shown here is derived from an EMBL/GenBank/DDBJ whole genome shotgun (WGS) entry which is preliminary data.</text>
</comment>
<protein>
    <submittedName>
        <fullName evidence="2">Uncharacterized protein</fullName>
    </submittedName>
</protein>
<dbReference type="Proteomes" id="UP000287033">
    <property type="component" value="Unassembled WGS sequence"/>
</dbReference>
<organism evidence="2 3">
    <name type="scientific">Chiloscyllium punctatum</name>
    <name type="common">Brownbanded bambooshark</name>
    <name type="synonym">Hemiscyllium punctatum</name>
    <dbReference type="NCBI Taxonomy" id="137246"/>
    <lineage>
        <taxon>Eukaryota</taxon>
        <taxon>Metazoa</taxon>
        <taxon>Chordata</taxon>
        <taxon>Craniata</taxon>
        <taxon>Vertebrata</taxon>
        <taxon>Chondrichthyes</taxon>
        <taxon>Elasmobranchii</taxon>
        <taxon>Galeomorphii</taxon>
        <taxon>Galeoidea</taxon>
        <taxon>Orectolobiformes</taxon>
        <taxon>Hemiscylliidae</taxon>
        <taxon>Chiloscyllium</taxon>
    </lineage>
</organism>
<reference evidence="2 3" key="1">
    <citation type="journal article" date="2018" name="Nat. Ecol. Evol.">
        <title>Shark genomes provide insights into elasmobranch evolution and the origin of vertebrates.</title>
        <authorList>
            <person name="Hara Y"/>
            <person name="Yamaguchi K"/>
            <person name="Onimaru K"/>
            <person name="Kadota M"/>
            <person name="Koyanagi M"/>
            <person name="Keeley SD"/>
            <person name="Tatsumi K"/>
            <person name="Tanaka K"/>
            <person name="Motone F"/>
            <person name="Kageyama Y"/>
            <person name="Nozu R"/>
            <person name="Adachi N"/>
            <person name="Nishimura O"/>
            <person name="Nakagawa R"/>
            <person name="Tanegashima C"/>
            <person name="Kiyatake I"/>
            <person name="Matsumoto R"/>
            <person name="Murakumo K"/>
            <person name="Nishida K"/>
            <person name="Terakita A"/>
            <person name="Kuratani S"/>
            <person name="Sato K"/>
            <person name="Hyodo S Kuraku.S."/>
        </authorList>
    </citation>
    <scope>NUCLEOTIDE SEQUENCE [LARGE SCALE GENOMIC DNA]</scope>
</reference>
<proteinExistence type="predicted"/>
<dbReference type="AlphaFoldDB" id="A0A401T3W1"/>
<feature type="region of interest" description="Disordered" evidence="1">
    <location>
        <begin position="71"/>
        <end position="90"/>
    </location>
</feature>
<feature type="compositionally biased region" description="Gly residues" evidence="1">
    <location>
        <begin position="76"/>
        <end position="90"/>
    </location>
</feature>
<gene>
    <name evidence="2" type="ORF">chiPu_0015845</name>
</gene>
<dbReference type="EMBL" id="BEZZ01000982">
    <property type="protein sequence ID" value="GCC37341.1"/>
    <property type="molecule type" value="Genomic_DNA"/>
</dbReference>